<evidence type="ECO:0000256" key="3">
    <source>
        <dbReference type="SAM" id="MobiDB-lite"/>
    </source>
</evidence>
<name>A0ABW4LAE7_9MICO</name>
<organism evidence="5 6">
    <name type="scientific">Georgenia deserti</name>
    <dbReference type="NCBI Taxonomy" id="2093781"/>
    <lineage>
        <taxon>Bacteria</taxon>
        <taxon>Bacillati</taxon>
        <taxon>Actinomycetota</taxon>
        <taxon>Actinomycetes</taxon>
        <taxon>Micrococcales</taxon>
        <taxon>Bogoriellaceae</taxon>
        <taxon>Georgenia</taxon>
    </lineage>
</organism>
<evidence type="ECO:0000313" key="5">
    <source>
        <dbReference type="EMBL" id="MFD1719129.1"/>
    </source>
</evidence>
<dbReference type="SUPFAM" id="SSF52218">
    <property type="entry name" value="Flavoproteins"/>
    <property type="match status" value="1"/>
</dbReference>
<dbReference type="EC" id="1.6.99.-" evidence="5"/>
<keyword evidence="6" id="KW-1185">Reference proteome</keyword>
<keyword evidence="2 5" id="KW-0560">Oxidoreductase</keyword>
<feature type="compositionally biased region" description="Basic and acidic residues" evidence="3">
    <location>
        <begin position="210"/>
        <end position="222"/>
    </location>
</feature>
<proteinExistence type="inferred from homology"/>
<comment type="similarity">
    <text evidence="1">Belongs to the NAD(P)H dehydrogenase (quinone) family.</text>
</comment>
<evidence type="ECO:0000256" key="1">
    <source>
        <dbReference type="ARBA" id="ARBA00006252"/>
    </source>
</evidence>
<evidence type="ECO:0000259" key="4">
    <source>
        <dbReference type="Pfam" id="PF02525"/>
    </source>
</evidence>
<dbReference type="GO" id="GO:0016491">
    <property type="term" value="F:oxidoreductase activity"/>
    <property type="evidence" value="ECO:0007669"/>
    <property type="project" value="UniProtKB-KW"/>
</dbReference>
<feature type="region of interest" description="Disordered" evidence="3">
    <location>
        <begin position="210"/>
        <end position="259"/>
    </location>
</feature>
<dbReference type="Proteomes" id="UP001597277">
    <property type="component" value="Unassembled WGS sequence"/>
</dbReference>
<dbReference type="InterPro" id="IPR051545">
    <property type="entry name" value="NAD(P)H_dehydrogenase_qn"/>
</dbReference>
<dbReference type="RefSeq" id="WP_388008785.1">
    <property type="nucleotide sequence ID" value="NZ_JBHUEE010000008.1"/>
</dbReference>
<protein>
    <submittedName>
        <fullName evidence="5">NAD(P)H-dependent oxidoreductase</fullName>
        <ecNumber evidence="5">1.-.-.-</ecNumber>
        <ecNumber evidence="5">1.6.99.-</ecNumber>
    </submittedName>
</protein>
<dbReference type="InterPro" id="IPR003680">
    <property type="entry name" value="Flavodoxin_fold"/>
</dbReference>
<feature type="compositionally biased region" description="Basic and acidic residues" evidence="3">
    <location>
        <begin position="232"/>
        <end position="241"/>
    </location>
</feature>
<gene>
    <name evidence="5" type="ORF">ACFSE6_14885</name>
</gene>
<dbReference type="EMBL" id="JBHUEE010000008">
    <property type="protein sequence ID" value="MFD1719129.1"/>
    <property type="molecule type" value="Genomic_DNA"/>
</dbReference>
<evidence type="ECO:0000313" key="6">
    <source>
        <dbReference type="Proteomes" id="UP001597277"/>
    </source>
</evidence>
<dbReference type="PANTHER" id="PTHR10204">
    <property type="entry name" value="NAD P H OXIDOREDUCTASE-RELATED"/>
    <property type="match status" value="1"/>
</dbReference>
<comment type="caution">
    <text evidence="5">The sequence shown here is derived from an EMBL/GenBank/DDBJ whole genome shotgun (WGS) entry which is preliminary data.</text>
</comment>
<dbReference type="InterPro" id="IPR029039">
    <property type="entry name" value="Flavoprotein-like_sf"/>
</dbReference>
<feature type="domain" description="Flavodoxin-like fold" evidence="4">
    <location>
        <begin position="1"/>
        <end position="194"/>
    </location>
</feature>
<dbReference type="Gene3D" id="3.40.50.360">
    <property type="match status" value="1"/>
</dbReference>
<evidence type="ECO:0000256" key="2">
    <source>
        <dbReference type="ARBA" id="ARBA00023002"/>
    </source>
</evidence>
<dbReference type="Pfam" id="PF02525">
    <property type="entry name" value="Flavodoxin_2"/>
    <property type="match status" value="1"/>
</dbReference>
<accession>A0ABW4LAE7</accession>
<sequence>MHLLTVFSHPLTDRYPAAVMDAFHEPFRRAGHTIDVLDLHREGFDPRFTEADHAHFWGGPIPDGITEMHRRVEAADRLAFVYPVYWWGMPAMMKGWLERVFTGGWAYQYGSGVDDRGKEPLNALLPSIPTVLIGIGGSKQRTYDKYGYDEAMRTQIDVGIFAYCGIDDVESHLIYDVEGDHNAPQREAGLARAHDIAEAFLATDRMPRTAKADHLAARHERQGQTSSRHGQCSRERSRAHGGDLTSARTPRAGAPTSAT</sequence>
<reference evidence="6" key="1">
    <citation type="journal article" date="2019" name="Int. J. Syst. Evol. Microbiol.">
        <title>The Global Catalogue of Microorganisms (GCM) 10K type strain sequencing project: providing services to taxonomists for standard genome sequencing and annotation.</title>
        <authorList>
            <consortium name="The Broad Institute Genomics Platform"/>
            <consortium name="The Broad Institute Genome Sequencing Center for Infectious Disease"/>
            <person name="Wu L."/>
            <person name="Ma J."/>
        </authorList>
    </citation>
    <scope>NUCLEOTIDE SEQUENCE [LARGE SCALE GENOMIC DNA]</scope>
    <source>
        <strain evidence="6">JCM 17130</strain>
    </source>
</reference>
<dbReference type="PANTHER" id="PTHR10204:SF34">
    <property type="entry name" value="NAD(P)H DEHYDROGENASE [QUINONE] 1 ISOFORM 1"/>
    <property type="match status" value="1"/>
</dbReference>
<dbReference type="EC" id="1.-.-.-" evidence="5"/>